<keyword evidence="4" id="KW-1185">Reference proteome</keyword>
<dbReference type="Pfam" id="PF07589">
    <property type="entry name" value="PEP-CTERM"/>
    <property type="match status" value="1"/>
</dbReference>
<dbReference type="eggNOG" id="COG1520">
    <property type="taxonomic scope" value="Bacteria"/>
</dbReference>
<feature type="domain" description="Ice-binding protein C-terminal" evidence="1">
    <location>
        <begin position="336"/>
        <end position="359"/>
    </location>
</feature>
<dbReference type="InterPro" id="IPR026588">
    <property type="entry name" value="Choice_anch_A"/>
</dbReference>
<dbReference type="HOGENOM" id="CLU_059539_0_0_0"/>
<dbReference type="KEGG" id="tsa:AciPR4_0571"/>
<feature type="domain" description="Choice-of-anchor A" evidence="2">
    <location>
        <begin position="60"/>
        <end position="324"/>
    </location>
</feature>
<protein>
    <submittedName>
        <fullName evidence="3">Uncharacterized protein</fullName>
    </submittedName>
</protein>
<dbReference type="STRING" id="401053.AciPR4_0571"/>
<dbReference type="Proteomes" id="UP000006844">
    <property type="component" value="Chromosome"/>
</dbReference>
<evidence type="ECO:0000259" key="2">
    <source>
        <dbReference type="Pfam" id="PF20597"/>
    </source>
</evidence>
<evidence type="ECO:0000259" key="1">
    <source>
        <dbReference type="Pfam" id="PF07589"/>
    </source>
</evidence>
<dbReference type="EMBL" id="CP002467">
    <property type="protein sequence ID" value="ADV81406.1"/>
    <property type="molecule type" value="Genomic_DNA"/>
</dbReference>
<gene>
    <name evidence="3" type="ordered locus">AciPR4_0571</name>
</gene>
<dbReference type="NCBIfam" id="TIGR02595">
    <property type="entry name" value="PEP_CTERM"/>
    <property type="match status" value="1"/>
</dbReference>
<dbReference type="InterPro" id="IPR013424">
    <property type="entry name" value="Ice-binding_C"/>
</dbReference>
<sequence length="364" mass="37359">MPSLLQGGAFSLVKLRKVQIFVWRMKCHTEGMRNLKHCFLLSLLGLPFVSVAARADSVNPFGAASAYSLVALGGVNTKGAAVAGTINTQADITGRIAAADKVLHGTTVGSNLGSDPYGASAKYDIVSTNGFSSGAQFNVNSHGNVYAPGTDGNINFNGGGHRVTTGGSGIDFAALKTSLVAESNALFGLAPNGTVALGTGANPSWLVLQGTSTTLNVFTITAAEFASTNNNIDIEAPLGSTIVVNVLGVNVTLGTGLYYNGVQHSGDDETDDRILFNFAQANTVQINGQFNASVLAPYAILSGSAQMSGNFIAAQIGSTGEVHNGEFIGDPLTPTPTPEPSTLALLGTGLLGVAATVRRRVRKV</sequence>
<evidence type="ECO:0000313" key="4">
    <source>
        <dbReference type="Proteomes" id="UP000006844"/>
    </source>
</evidence>
<name>E8V3Z2_TERSS</name>
<reference evidence="3 4" key="1">
    <citation type="journal article" date="2012" name="Stand. Genomic Sci.">
        <title>Complete genome sequence of Terriglobus saanensis type strain SP1PR4(T), an Acidobacteria from tundra soil.</title>
        <authorList>
            <person name="Rawat S.R."/>
            <person name="Mannisto M.K."/>
            <person name="Starovoytov V."/>
            <person name="Goodwin L."/>
            <person name="Nolan M."/>
            <person name="Hauser L."/>
            <person name="Land M."/>
            <person name="Davenport K.W."/>
            <person name="Woyke T."/>
            <person name="Haggblom M.M."/>
        </authorList>
    </citation>
    <scope>NUCLEOTIDE SEQUENCE</scope>
    <source>
        <strain evidence="4">ATCC BAA-1853 / DSM 23119 / SP1PR4</strain>
    </source>
</reference>
<organism evidence="3 4">
    <name type="scientific">Terriglobus saanensis (strain ATCC BAA-1853 / DSM 23119 / SP1PR4)</name>
    <dbReference type="NCBI Taxonomy" id="401053"/>
    <lineage>
        <taxon>Bacteria</taxon>
        <taxon>Pseudomonadati</taxon>
        <taxon>Acidobacteriota</taxon>
        <taxon>Terriglobia</taxon>
        <taxon>Terriglobales</taxon>
        <taxon>Acidobacteriaceae</taxon>
        <taxon>Terriglobus</taxon>
    </lineage>
</organism>
<dbReference type="AlphaFoldDB" id="E8V3Z2"/>
<evidence type="ECO:0000313" key="3">
    <source>
        <dbReference type="EMBL" id="ADV81406.1"/>
    </source>
</evidence>
<accession>E8V3Z2</accession>
<proteinExistence type="predicted"/>
<dbReference type="NCBIfam" id="TIGR04215">
    <property type="entry name" value="choice_anch_A"/>
    <property type="match status" value="1"/>
</dbReference>
<dbReference type="Pfam" id="PF20597">
    <property type="entry name" value="pAdhesive_15"/>
    <property type="match status" value="1"/>
</dbReference>